<evidence type="ECO:0000313" key="1">
    <source>
        <dbReference type="EMBL" id="MCR2044516.1"/>
    </source>
</evidence>
<dbReference type="RefSeq" id="WP_147525009.1">
    <property type="nucleotide sequence ID" value="NZ_CABKTM010000075.1"/>
</dbReference>
<evidence type="ECO:0000313" key="2">
    <source>
        <dbReference type="Proteomes" id="UP001142078"/>
    </source>
</evidence>
<reference evidence="1" key="1">
    <citation type="submission" date="2022-07" db="EMBL/GenBank/DDBJ databases">
        <title>Enhanced cultured diversity of the mouse gut microbiota enables custom-made synthetic communities.</title>
        <authorList>
            <person name="Afrizal A."/>
        </authorList>
    </citation>
    <scope>NUCLEOTIDE SEQUENCE</scope>
    <source>
        <strain evidence="1">DSM 29482</strain>
    </source>
</reference>
<accession>A0A9X2MJ88</accession>
<dbReference type="OrthoDB" id="9772602at2"/>
<dbReference type="EMBL" id="JANJZL010000006">
    <property type="protein sequence ID" value="MCR2044516.1"/>
    <property type="molecule type" value="Genomic_DNA"/>
</dbReference>
<proteinExistence type="predicted"/>
<sequence length="42" mass="5145">MYVESEYLVVADVLLMNYLIETCKELEFPYYYGIVRSHYKMK</sequence>
<dbReference type="Proteomes" id="UP001142078">
    <property type="component" value="Unassembled WGS sequence"/>
</dbReference>
<name>A0A9X2MJ88_9FIRM</name>
<gene>
    <name evidence="1" type="ORF">NSA23_10380</name>
</gene>
<comment type="caution">
    <text evidence="1">The sequence shown here is derived from an EMBL/GenBank/DDBJ whole genome shotgun (WGS) entry which is preliminary data.</text>
</comment>
<organism evidence="1 2">
    <name type="scientific">Anaerosalibacter massiliensis</name>
    <dbReference type="NCBI Taxonomy" id="1347392"/>
    <lineage>
        <taxon>Bacteria</taxon>
        <taxon>Bacillati</taxon>
        <taxon>Bacillota</taxon>
        <taxon>Tissierellia</taxon>
        <taxon>Tissierellales</taxon>
        <taxon>Sporanaerobacteraceae</taxon>
        <taxon>Anaerosalibacter</taxon>
    </lineage>
</organism>
<protein>
    <submittedName>
        <fullName evidence="1">Uncharacterized protein</fullName>
    </submittedName>
</protein>
<dbReference type="AlphaFoldDB" id="A0A9X2MJ88"/>
<keyword evidence="2" id="KW-1185">Reference proteome</keyword>